<dbReference type="AlphaFoldDB" id="A0A0V1LVZ2"/>
<organism evidence="1 2">
    <name type="scientific">Trichinella papuae</name>
    <dbReference type="NCBI Taxonomy" id="268474"/>
    <lineage>
        <taxon>Eukaryota</taxon>
        <taxon>Metazoa</taxon>
        <taxon>Ecdysozoa</taxon>
        <taxon>Nematoda</taxon>
        <taxon>Enoplea</taxon>
        <taxon>Dorylaimia</taxon>
        <taxon>Trichinellida</taxon>
        <taxon>Trichinellidae</taxon>
        <taxon>Trichinella</taxon>
    </lineage>
</organism>
<gene>
    <name evidence="1" type="ORF">T10_5617</name>
</gene>
<protein>
    <submittedName>
        <fullName evidence="1">Uncharacterized protein</fullName>
    </submittedName>
</protein>
<keyword evidence="2" id="KW-1185">Reference proteome</keyword>
<evidence type="ECO:0000313" key="1">
    <source>
        <dbReference type="EMBL" id="KRZ63580.1"/>
    </source>
</evidence>
<evidence type="ECO:0000313" key="2">
    <source>
        <dbReference type="Proteomes" id="UP000054843"/>
    </source>
</evidence>
<name>A0A0V1LVZ2_9BILA</name>
<feature type="non-terminal residue" evidence="1">
    <location>
        <position position="1"/>
    </location>
</feature>
<comment type="caution">
    <text evidence="1">The sequence shown here is derived from an EMBL/GenBank/DDBJ whole genome shotgun (WGS) entry which is preliminary data.</text>
</comment>
<dbReference type="Proteomes" id="UP000054843">
    <property type="component" value="Unassembled WGS sequence"/>
</dbReference>
<dbReference type="EMBL" id="JYDO01002344">
    <property type="protein sequence ID" value="KRZ63580.1"/>
    <property type="molecule type" value="Genomic_DNA"/>
</dbReference>
<feature type="non-terminal residue" evidence="1">
    <location>
        <position position="36"/>
    </location>
</feature>
<accession>A0A0V1LVZ2</accession>
<proteinExistence type="predicted"/>
<sequence>LPKTKKYCTRLRKFNECVTKMSKMFPLLKCKHSGAV</sequence>
<reference evidence="1 2" key="1">
    <citation type="submission" date="2015-01" db="EMBL/GenBank/DDBJ databases">
        <title>Evolution of Trichinella species and genotypes.</title>
        <authorList>
            <person name="Korhonen P.K."/>
            <person name="Edoardo P."/>
            <person name="Giuseppe L.R."/>
            <person name="Gasser R.B."/>
        </authorList>
    </citation>
    <scope>NUCLEOTIDE SEQUENCE [LARGE SCALE GENOMIC DNA]</scope>
    <source>
        <strain evidence="1">ISS1980</strain>
    </source>
</reference>